<accession>A0A8R7P3V1</accession>
<evidence type="ECO:0000256" key="1">
    <source>
        <dbReference type="SAM" id="MobiDB-lite"/>
    </source>
</evidence>
<organism evidence="2 3">
    <name type="scientific">Triticum urartu</name>
    <name type="common">Red wild einkorn</name>
    <name type="synonym">Crithodium urartu</name>
    <dbReference type="NCBI Taxonomy" id="4572"/>
    <lineage>
        <taxon>Eukaryota</taxon>
        <taxon>Viridiplantae</taxon>
        <taxon>Streptophyta</taxon>
        <taxon>Embryophyta</taxon>
        <taxon>Tracheophyta</taxon>
        <taxon>Spermatophyta</taxon>
        <taxon>Magnoliopsida</taxon>
        <taxon>Liliopsida</taxon>
        <taxon>Poales</taxon>
        <taxon>Poaceae</taxon>
        <taxon>BOP clade</taxon>
        <taxon>Pooideae</taxon>
        <taxon>Triticodae</taxon>
        <taxon>Triticeae</taxon>
        <taxon>Triticinae</taxon>
        <taxon>Triticum</taxon>
    </lineage>
</organism>
<reference evidence="2" key="2">
    <citation type="submission" date="2018-03" db="EMBL/GenBank/DDBJ databases">
        <title>The Triticum urartu genome reveals the dynamic nature of wheat genome evolution.</title>
        <authorList>
            <person name="Ling H."/>
            <person name="Ma B."/>
            <person name="Shi X."/>
            <person name="Liu H."/>
            <person name="Dong L."/>
            <person name="Sun H."/>
            <person name="Cao Y."/>
            <person name="Gao Q."/>
            <person name="Zheng S."/>
            <person name="Li Y."/>
            <person name="Yu Y."/>
            <person name="Du H."/>
            <person name="Qi M."/>
            <person name="Li Y."/>
            <person name="Yu H."/>
            <person name="Cui Y."/>
            <person name="Wang N."/>
            <person name="Chen C."/>
            <person name="Wu H."/>
            <person name="Zhao Y."/>
            <person name="Zhang J."/>
            <person name="Li Y."/>
            <person name="Zhou W."/>
            <person name="Zhang B."/>
            <person name="Hu W."/>
            <person name="Eijk M."/>
            <person name="Tang J."/>
            <person name="Witsenboer H."/>
            <person name="Zhao S."/>
            <person name="Li Z."/>
            <person name="Zhang A."/>
            <person name="Wang D."/>
            <person name="Liang C."/>
        </authorList>
    </citation>
    <scope>NUCLEOTIDE SEQUENCE [LARGE SCALE GENOMIC DNA]</scope>
    <source>
        <strain evidence="2">cv. G1812</strain>
    </source>
</reference>
<dbReference type="Gramene" id="TuG1812G0100002144.01.T01">
    <property type="protein sequence ID" value="TuG1812G0100002144.01.T01.cds372195"/>
    <property type="gene ID" value="TuG1812G0100002144.01"/>
</dbReference>
<dbReference type="EnsemblPlants" id="TuG1812G0100002144.01.T01">
    <property type="protein sequence ID" value="TuG1812G0100002144.01.T01.cds372195"/>
    <property type="gene ID" value="TuG1812G0100002144.01"/>
</dbReference>
<keyword evidence="3" id="KW-1185">Reference proteome</keyword>
<feature type="compositionally biased region" description="Low complexity" evidence="1">
    <location>
        <begin position="160"/>
        <end position="172"/>
    </location>
</feature>
<dbReference type="AlphaFoldDB" id="A0A8R7P3V1"/>
<evidence type="ECO:0000313" key="2">
    <source>
        <dbReference type="EnsemblPlants" id="TuG1812G0100002144.01.T01.cds372195"/>
    </source>
</evidence>
<protein>
    <submittedName>
        <fullName evidence="2">Uncharacterized protein</fullName>
    </submittedName>
</protein>
<dbReference type="Proteomes" id="UP000015106">
    <property type="component" value="Chromosome 1"/>
</dbReference>
<evidence type="ECO:0000313" key="3">
    <source>
        <dbReference type="Proteomes" id="UP000015106"/>
    </source>
</evidence>
<reference evidence="3" key="1">
    <citation type="journal article" date="2013" name="Nature">
        <title>Draft genome of the wheat A-genome progenitor Triticum urartu.</title>
        <authorList>
            <person name="Ling H.Q."/>
            <person name="Zhao S."/>
            <person name="Liu D."/>
            <person name="Wang J."/>
            <person name="Sun H."/>
            <person name="Zhang C."/>
            <person name="Fan H."/>
            <person name="Li D."/>
            <person name="Dong L."/>
            <person name="Tao Y."/>
            <person name="Gao C."/>
            <person name="Wu H."/>
            <person name="Li Y."/>
            <person name="Cui Y."/>
            <person name="Guo X."/>
            <person name="Zheng S."/>
            <person name="Wang B."/>
            <person name="Yu K."/>
            <person name="Liang Q."/>
            <person name="Yang W."/>
            <person name="Lou X."/>
            <person name="Chen J."/>
            <person name="Feng M."/>
            <person name="Jian J."/>
            <person name="Zhang X."/>
            <person name="Luo G."/>
            <person name="Jiang Y."/>
            <person name="Liu J."/>
            <person name="Wang Z."/>
            <person name="Sha Y."/>
            <person name="Zhang B."/>
            <person name="Wu H."/>
            <person name="Tang D."/>
            <person name="Shen Q."/>
            <person name="Xue P."/>
            <person name="Zou S."/>
            <person name="Wang X."/>
            <person name="Liu X."/>
            <person name="Wang F."/>
            <person name="Yang Y."/>
            <person name="An X."/>
            <person name="Dong Z."/>
            <person name="Zhang K."/>
            <person name="Zhang X."/>
            <person name="Luo M.C."/>
            <person name="Dvorak J."/>
            <person name="Tong Y."/>
            <person name="Wang J."/>
            <person name="Yang H."/>
            <person name="Li Z."/>
            <person name="Wang D."/>
            <person name="Zhang A."/>
            <person name="Wang J."/>
        </authorList>
    </citation>
    <scope>NUCLEOTIDE SEQUENCE</scope>
    <source>
        <strain evidence="3">cv. G1812</strain>
    </source>
</reference>
<sequence>MRSSSLSNAAASVAVSGSDTAFLATGTTRSLASHAFTGTVWTSADTSGDIAAHHRKMASDADAVAAAASATTPVTSPSAASAGASMTCLEACRIAAARPHSSFSARLRAGSDAATITPSPSRTPARSCATLCLSASSACSNEPYASASVRNRSQAAASSRRAAAACGSARNSPSTARTAST</sequence>
<proteinExistence type="predicted"/>
<name>A0A8R7P3V1_TRIUA</name>
<reference evidence="2" key="3">
    <citation type="submission" date="2022-06" db="UniProtKB">
        <authorList>
            <consortium name="EnsemblPlants"/>
        </authorList>
    </citation>
    <scope>IDENTIFICATION</scope>
</reference>
<feature type="region of interest" description="Disordered" evidence="1">
    <location>
        <begin position="160"/>
        <end position="181"/>
    </location>
</feature>